<reference evidence="1" key="1">
    <citation type="submission" date="2022-12" db="EMBL/GenBank/DDBJ databases">
        <title>Draft genome assemblies for two species of Escallonia (Escalloniales).</title>
        <authorList>
            <person name="Chanderbali A."/>
            <person name="Dervinis C."/>
            <person name="Anghel I."/>
            <person name="Soltis D."/>
            <person name="Soltis P."/>
            <person name="Zapata F."/>
        </authorList>
    </citation>
    <scope>NUCLEOTIDE SEQUENCE</scope>
    <source>
        <strain evidence="1">UCBG64.0493</strain>
        <tissue evidence="1">Leaf</tissue>
    </source>
</reference>
<comment type="caution">
    <text evidence="1">The sequence shown here is derived from an EMBL/GenBank/DDBJ whole genome shotgun (WGS) entry which is preliminary data.</text>
</comment>
<sequence>MDSDTAVAAGFFVDCQQKHYTILKEDIRQFLEEDDESLCGSSHIKICCIFSGMMCMRHGLLMKRDSARLLAYFEKPAYVQSRAREQLITCGIYAESFPLDEVTTDACSHLLCASCCTTYVNTEICEGSICLRLRCPIPSLVLLLGTQVSGKPDR</sequence>
<organism evidence="1 2">
    <name type="scientific">Escallonia herrerae</name>
    <dbReference type="NCBI Taxonomy" id="1293975"/>
    <lineage>
        <taxon>Eukaryota</taxon>
        <taxon>Viridiplantae</taxon>
        <taxon>Streptophyta</taxon>
        <taxon>Embryophyta</taxon>
        <taxon>Tracheophyta</taxon>
        <taxon>Spermatophyta</taxon>
        <taxon>Magnoliopsida</taxon>
        <taxon>eudicotyledons</taxon>
        <taxon>Gunneridae</taxon>
        <taxon>Pentapetalae</taxon>
        <taxon>asterids</taxon>
        <taxon>campanulids</taxon>
        <taxon>Escalloniales</taxon>
        <taxon>Escalloniaceae</taxon>
        <taxon>Escallonia</taxon>
    </lineage>
</organism>
<keyword evidence="2" id="KW-1185">Reference proteome</keyword>
<dbReference type="Proteomes" id="UP001188597">
    <property type="component" value="Unassembled WGS sequence"/>
</dbReference>
<evidence type="ECO:0000313" key="2">
    <source>
        <dbReference type="Proteomes" id="UP001188597"/>
    </source>
</evidence>
<dbReference type="InterPro" id="IPR013083">
    <property type="entry name" value="Znf_RING/FYVE/PHD"/>
</dbReference>
<dbReference type="AlphaFoldDB" id="A0AA89BP55"/>
<evidence type="ECO:0000313" key="1">
    <source>
        <dbReference type="EMBL" id="KAK3038791.1"/>
    </source>
</evidence>
<dbReference type="SUPFAM" id="SSF57850">
    <property type="entry name" value="RING/U-box"/>
    <property type="match status" value="1"/>
</dbReference>
<proteinExistence type="predicted"/>
<dbReference type="EMBL" id="JAVXUP010000089">
    <property type="protein sequence ID" value="KAK3038791.1"/>
    <property type="molecule type" value="Genomic_DNA"/>
</dbReference>
<gene>
    <name evidence="1" type="ORF">RJ639_027378</name>
</gene>
<protein>
    <submittedName>
        <fullName evidence="1">Uncharacterized protein</fullName>
    </submittedName>
</protein>
<accession>A0AA89BP55</accession>
<name>A0AA89BP55_9ASTE</name>
<dbReference type="Gene3D" id="3.30.40.10">
    <property type="entry name" value="Zinc/RING finger domain, C3HC4 (zinc finger)"/>
    <property type="match status" value="1"/>
</dbReference>